<name>A0AA39GP48_SARSR</name>
<sequence>MRPATILAATLAIIPSALASDKKSAIVWFEDSVSDEIVQKAKHAIEEAGGMITHTYEVIKGFSATAPVKAFADVKVQFHDAEHPFMHIEDDQEMGTFKQL</sequence>
<dbReference type="AlphaFoldDB" id="A0AA39GP48"/>
<organism evidence="3 4">
    <name type="scientific">Sarocladium strictum</name>
    <name type="common">Black bundle disease fungus</name>
    <name type="synonym">Acremonium strictum</name>
    <dbReference type="NCBI Taxonomy" id="5046"/>
    <lineage>
        <taxon>Eukaryota</taxon>
        <taxon>Fungi</taxon>
        <taxon>Dikarya</taxon>
        <taxon>Ascomycota</taxon>
        <taxon>Pezizomycotina</taxon>
        <taxon>Sordariomycetes</taxon>
        <taxon>Hypocreomycetidae</taxon>
        <taxon>Hypocreales</taxon>
        <taxon>Sarocladiaceae</taxon>
        <taxon>Sarocladium</taxon>
    </lineage>
</organism>
<evidence type="ECO:0000256" key="1">
    <source>
        <dbReference type="ARBA" id="ARBA00038069"/>
    </source>
</evidence>
<dbReference type="SUPFAM" id="SSF54897">
    <property type="entry name" value="Protease propeptides/inhibitors"/>
    <property type="match status" value="1"/>
</dbReference>
<dbReference type="EMBL" id="JAPDFR010000002">
    <property type="protein sequence ID" value="KAK0390009.1"/>
    <property type="molecule type" value="Genomic_DNA"/>
</dbReference>
<dbReference type="PANTHER" id="PTHR28288:SF2">
    <property type="entry name" value="PROTEASE B INHIBITOR 2"/>
    <property type="match status" value="1"/>
</dbReference>
<comment type="similarity">
    <text evidence="1">Belongs to the protease inhibitor I9 family.</text>
</comment>
<feature type="chain" id="PRO_5041438524" evidence="2">
    <location>
        <begin position="20"/>
        <end position="100"/>
    </location>
</feature>
<keyword evidence="4" id="KW-1185">Reference proteome</keyword>
<dbReference type="InterPro" id="IPR052471">
    <property type="entry name" value="PBI_I9"/>
</dbReference>
<proteinExistence type="inferred from homology"/>
<reference evidence="3" key="1">
    <citation type="submission" date="2022-10" db="EMBL/GenBank/DDBJ databases">
        <title>Determination and structural analysis of whole genome sequence of Sarocladium strictum F4-1.</title>
        <authorList>
            <person name="Hu L."/>
            <person name="Jiang Y."/>
        </authorList>
    </citation>
    <scope>NUCLEOTIDE SEQUENCE</scope>
    <source>
        <strain evidence="3">F4-1</strain>
    </source>
</reference>
<evidence type="ECO:0000313" key="3">
    <source>
        <dbReference type="EMBL" id="KAK0390009.1"/>
    </source>
</evidence>
<dbReference type="GO" id="GO:0004866">
    <property type="term" value="F:endopeptidase inhibitor activity"/>
    <property type="evidence" value="ECO:0007669"/>
    <property type="project" value="TreeGrafter"/>
</dbReference>
<gene>
    <name evidence="3" type="ORF">NLU13_3582</name>
</gene>
<accession>A0AA39GP48</accession>
<dbReference type="InterPro" id="IPR037045">
    <property type="entry name" value="S8pro/Inhibitor_I9_sf"/>
</dbReference>
<comment type="caution">
    <text evidence="3">The sequence shown here is derived from an EMBL/GenBank/DDBJ whole genome shotgun (WGS) entry which is preliminary data.</text>
</comment>
<feature type="signal peptide" evidence="2">
    <location>
        <begin position="1"/>
        <end position="19"/>
    </location>
</feature>
<dbReference type="GO" id="GO:0042144">
    <property type="term" value="P:vacuole fusion, non-autophagic"/>
    <property type="evidence" value="ECO:0007669"/>
    <property type="project" value="TreeGrafter"/>
</dbReference>
<dbReference type="PANTHER" id="PTHR28288">
    <property type="entry name" value="PROTEASE B INHIBITOR 2"/>
    <property type="match status" value="1"/>
</dbReference>
<dbReference type="Proteomes" id="UP001175261">
    <property type="component" value="Unassembled WGS sequence"/>
</dbReference>
<keyword evidence="2" id="KW-0732">Signal</keyword>
<evidence type="ECO:0000313" key="4">
    <source>
        <dbReference type="Proteomes" id="UP001175261"/>
    </source>
</evidence>
<dbReference type="Gene3D" id="3.30.70.80">
    <property type="entry name" value="Peptidase S8 propeptide/proteinase inhibitor I9"/>
    <property type="match status" value="1"/>
</dbReference>
<evidence type="ECO:0000256" key="2">
    <source>
        <dbReference type="SAM" id="SignalP"/>
    </source>
</evidence>
<protein>
    <submittedName>
        <fullName evidence="3">Uncharacterized protein</fullName>
    </submittedName>
</protein>